<protein>
    <submittedName>
        <fullName evidence="2">Uncharacterized protein</fullName>
    </submittedName>
</protein>
<feature type="compositionally biased region" description="Low complexity" evidence="1">
    <location>
        <begin position="90"/>
        <end position="100"/>
    </location>
</feature>
<feature type="compositionally biased region" description="Polar residues" evidence="1">
    <location>
        <begin position="60"/>
        <end position="70"/>
    </location>
</feature>
<dbReference type="Proteomes" id="UP001266305">
    <property type="component" value="Unassembled WGS sequence"/>
</dbReference>
<feature type="region of interest" description="Disordered" evidence="1">
    <location>
        <begin position="81"/>
        <end position="100"/>
    </location>
</feature>
<evidence type="ECO:0000256" key="1">
    <source>
        <dbReference type="SAM" id="MobiDB-lite"/>
    </source>
</evidence>
<evidence type="ECO:0000313" key="2">
    <source>
        <dbReference type="EMBL" id="KAK2099874.1"/>
    </source>
</evidence>
<keyword evidence="3" id="KW-1185">Reference proteome</keyword>
<feature type="compositionally biased region" description="Basic and acidic residues" evidence="1">
    <location>
        <begin position="14"/>
        <end position="31"/>
    </location>
</feature>
<comment type="caution">
    <text evidence="2">The sequence shown here is derived from an EMBL/GenBank/DDBJ whole genome shotgun (WGS) entry which is preliminary data.</text>
</comment>
<name>A0ABQ9US30_SAGOE</name>
<organism evidence="2 3">
    <name type="scientific">Saguinus oedipus</name>
    <name type="common">Cotton-top tamarin</name>
    <name type="synonym">Oedipomidas oedipus</name>
    <dbReference type="NCBI Taxonomy" id="9490"/>
    <lineage>
        <taxon>Eukaryota</taxon>
        <taxon>Metazoa</taxon>
        <taxon>Chordata</taxon>
        <taxon>Craniata</taxon>
        <taxon>Vertebrata</taxon>
        <taxon>Euteleostomi</taxon>
        <taxon>Mammalia</taxon>
        <taxon>Eutheria</taxon>
        <taxon>Euarchontoglires</taxon>
        <taxon>Primates</taxon>
        <taxon>Haplorrhini</taxon>
        <taxon>Platyrrhini</taxon>
        <taxon>Cebidae</taxon>
        <taxon>Callitrichinae</taxon>
        <taxon>Saguinus</taxon>
    </lineage>
</organism>
<sequence>MNTRFPRGLSAPHGRAEPTKMETADGPRESGEPPGGHRAQLRHRCAHRPPYLAAEPLGPTASSGSKTQAQVGPASHLFRTFAPWSEDGPLPHLSHLQLSS</sequence>
<evidence type="ECO:0000313" key="3">
    <source>
        <dbReference type="Proteomes" id="UP001266305"/>
    </source>
</evidence>
<reference evidence="2 3" key="1">
    <citation type="submission" date="2023-05" db="EMBL/GenBank/DDBJ databases">
        <title>B98-5 Cell Line De Novo Hybrid Assembly: An Optical Mapping Approach.</title>
        <authorList>
            <person name="Kananen K."/>
            <person name="Auerbach J.A."/>
            <person name="Kautto E."/>
            <person name="Blachly J.S."/>
        </authorList>
    </citation>
    <scope>NUCLEOTIDE SEQUENCE [LARGE SCALE GENOMIC DNA]</scope>
    <source>
        <strain evidence="2">B95-8</strain>
        <tissue evidence="2">Cell line</tissue>
    </source>
</reference>
<dbReference type="EMBL" id="JASSZA010000010">
    <property type="protein sequence ID" value="KAK2099874.1"/>
    <property type="molecule type" value="Genomic_DNA"/>
</dbReference>
<proteinExistence type="predicted"/>
<gene>
    <name evidence="2" type="ORF">P7K49_021222</name>
</gene>
<accession>A0ABQ9US30</accession>
<feature type="region of interest" description="Disordered" evidence="1">
    <location>
        <begin position="1"/>
        <end position="73"/>
    </location>
</feature>